<dbReference type="RefSeq" id="WP_184137856.1">
    <property type="nucleotide sequence ID" value="NZ_JACHFL010000024.1"/>
</dbReference>
<proteinExistence type="predicted"/>
<comment type="caution">
    <text evidence="2">The sequence shown here is derived from an EMBL/GenBank/DDBJ whole genome shotgun (WGS) entry which is preliminary data.</text>
</comment>
<dbReference type="GO" id="GO:0006355">
    <property type="term" value="P:regulation of DNA-templated transcription"/>
    <property type="evidence" value="ECO:0007669"/>
    <property type="project" value="InterPro"/>
</dbReference>
<feature type="region of interest" description="Disordered" evidence="1">
    <location>
        <begin position="28"/>
        <end position="59"/>
    </location>
</feature>
<dbReference type="Proteomes" id="UP000552709">
    <property type="component" value="Unassembled WGS sequence"/>
</dbReference>
<keyword evidence="3" id="KW-1185">Reference proteome</keyword>
<dbReference type="Gene3D" id="1.10.1220.10">
    <property type="entry name" value="Met repressor-like"/>
    <property type="match status" value="1"/>
</dbReference>
<dbReference type="InterPro" id="IPR013321">
    <property type="entry name" value="Arc_rbn_hlx_hlx"/>
</dbReference>
<evidence type="ECO:0000313" key="2">
    <source>
        <dbReference type="EMBL" id="MBB5365949.1"/>
    </source>
</evidence>
<reference evidence="2 3" key="1">
    <citation type="submission" date="2020-08" db="EMBL/GenBank/DDBJ databases">
        <title>Genomic Encyclopedia of Type Strains, Phase IV (KMG-IV): sequencing the most valuable type-strain genomes for metagenomic binning, comparative biology and taxonomic classification.</title>
        <authorList>
            <person name="Goeker M."/>
        </authorList>
    </citation>
    <scope>NUCLEOTIDE SEQUENCE [LARGE SCALE GENOMIC DNA]</scope>
    <source>
        <strain evidence="2 3">DSM 27939</strain>
    </source>
</reference>
<gene>
    <name evidence="2" type="ORF">HNQ08_005075</name>
</gene>
<protein>
    <submittedName>
        <fullName evidence="2">Uncharacterized protein</fullName>
    </submittedName>
</protein>
<organism evidence="2 3">
    <name type="scientific">Deinococcus humi</name>
    <dbReference type="NCBI Taxonomy" id="662880"/>
    <lineage>
        <taxon>Bacteria</taxon>
        <taxon>Thermotogati</taxon>
        <taxon>Deinococcota</taxon>
        <taxon>Deinococci</taxon>
        <taxon>Deinococcales</taxon>
        <taxon>Deinococcaceae</taxon>
        <taxon>Deinococcus</taxon>
    </lineage>
</organism>
<dbReference type="SUPFAM" id="SSF47598">
    <property type="entry name" value="Ribbon-helix-helix"/>
    <property type="match status" value="1"/>
</dbReference>
<accession>A0A7W8K292</accession>
<evidence type="ECO:0000313" key="3">
    <source>
        <dbReference type="Proteomes" id="UP000552709"/>
    </source>
</evidence>
<dbReference type="EMBL" id="JACHFL010000024">
    <property type="protein sequence ID" value="MBB5365949.1"/>
    <property type="molecule type" value="Genomic_DNA"/>
</dbReference>
<name>A0A7W8K292_9DEIO</name>
<dbReference type="AlphaFoldDB" id="A0A7W8K292"/>
<dbReference type="InterPro" id="IPR010985">
    <property type="entry name" value="Ribbon_hlx_hlx"/>
</dbReference>
<sequence length="88" mass="9709">MSGDKKGVKGFGTQLAALAGRTAKEVPVSLPAPEPMPDVDPLETFSSHMTKGRKRRLKMAATREDRKIYEIVGELVEAYLQENHADLK</sequence>
<evidence type="ECO:0000256" key="1">
    <source>
        <dbReference type="SAM" id="MobiDB-lite"/>
    </source>
</evidence>